<protein>
    <submittedName>
        <fullName evidence="1">Membrane dipeptidase</fullName>
    </submittedName>
</protein>
<evidence type="ECO:0000313" key="2">
    <source>
        <dbReference type="Proteomes" id="UP000193355"/>
    </source>
</evidence>
<dbReference type="STRING" id="561720.SAMN06275492_11730"/>
<accession>A0A1X7JV99</accession>
<gene>
    <name evidence="1" type="ORF">SAMN06275492_11730</name>
</gene>
<dbReference type="AlphaFoldDB" id="A0A1X7JV99"/>
<dbReference type="PANTHER" id="PTHR10443:SF12">
    <property type="entry name" value="DIPEPTIDASE"/>
    <property type="match status" value="1"/>
</dbReference>
<organism evidence="1 2">
    <name type="scientific">Dethiosulfovibrio salsuginis</name>
    <dbReference type="NCBI Taxonomy" id="561720"/>
    <lineage>
        <taxon>Bacteria</taxon>
        <taxon>Thermotogati</taxon>
        <taxon>Synergistota</taxon>
        <taxon>Synergistia</taxon>
        <taxon>Synergistales</taxon>
        <taxon>Dethiosulfovibrionaceae</taxon>
        <taxon>Dethiosulfovibrio</taxon>
    </lineage>
</organism>
<dbReference type="InterPro" id="IPR032466">
    <property type="entry name" value="Metal_Hydrolase"/>
</dbReference>
<proteinExistence type="predicted"/>
<dbReference type="GO" id="GO:0070573">
    <property type="term" value="F:metallodipeptidase activity"/>
    <property type="evidence" value="ECO:0007669"/>
    <property type="project" value="InterPro"/>
</dbReference>
<dbReference type="Proteomes" id="UP000193355">
    <property type="component" value="Unassembled WGS sequence"/>
</dbReference>
<sequence length="370" mass="41024">MILLASFCGVIILSRTPTTTSAIGGDSLKKRENSMAIARELHRSRLVLDAHFDLLVDVLEKREKGRHRVIEEDHLPSMKKAGLDVVVSSLFVSDRYVPDMALRRALDQIGALHQEVDESGDSLALCRTWDEVESARSTGKLAIVLSFEGVEPISNDLGLLRIFYELGVRGVGLVWSRRNYAGDGCFFSHRREGKKGGLTDFGVRLLDEISSLGMFLDVSHLNDEGFQDVLSFYEGPFIASHSNCRSLMGTMRNLTDEQIVALAQRGGVMGMNSCSTFVADEAKVGPVTARHLADHVDYIKNLVGIDHVGLGFDFCDMFRTNSGSSSYDCISGYNQSIDLSTELLMRGYSEDQVAMVTGENFARFYRRILK</sequence>
<dbReference type="PROSITE" id="PS51365">
    <property type="entry name" value="RENAL_DIPEPTIDASE_2"/>
    <property type="match status" value="1"/>
</dbReference>
<reference evidence="2" key="1">
    <citation type="submission" date="2017-04" db="EMBL/GenBank/DDBJ databases">
        <authorList>
            <person name="Varghese N."/>
            <person name="Submissions S."/>
        </authorList>
    </citation>
    <scope>NUCLEOTIDE SEQUENCE [LARGE SCALE GENOMIC DNA]</scope>
    <source>
        <strain evidence="2">USBA 82</strain>
    </source>
</reference>
<dbReference type="Gene3D" id="3.20.20.140">
    <property type="entry name" value="Metal-dependent hydrolases"/>
    <property type="match status" value="1"/>
</dbReference>
<dbReference type="InterPro" id="IPR008257">
    <property type="entry name" value="Pept_M19"/>
</dbReference>
<keyword evidence="2" id="KW-1185">Reference proteome</keyword>
<dbReference type="SUPFAM" id="SSF51556">
    <property type="entry name" value="Metallo-dependent hydrolases"/>
    <property type="match status" value="1"/>
</dbReference>
<dbReference type="GO" id="GO:0006508">
    <property type="term" value="P:proteolysis"/>
    <property type="evidence" value="ECO:0007669"/>
    <property type="project" value="InterPro"/>
</dbReference>
<evidence type="ECO:0000313" key="1">
    <source>
        <dbReference type="EMBL" id="SMG32373.1"/>
    </source>
</evidence>
<dbReference type="Pfam" id="PF01244">
    <property type="entry name" value="Peptidase_M19"/>
    <property type="match status" value="1"/>
</dbReference>
<dbReference type="PANTHER" id="PTHR10443">
    <property type="entry name" value="MICROSOMAL DIPEPTIDASE"/>
    <property type="match status" value="1"/>
</dbReference>
<name>A0A1X7JV99_9BACT</name>
<dbReference type="EMBL" id="FXBB01000017">
    <property type="protein sequence ID" value="SMG32373.1"/>
    <property type="molecule type" value="Genomic_DNA"/>
</dbReference>